<dbReference type="AlphaFoldDB" id="F0WN61"/>
<gene>
    <name evidence="5" type="primary">AlNc14C166G7894</name>
    <name evidence="5" type="ORF">ALNC14_088930</name>
</gene>
<dbReference type="GO" id="GO:0005737">
    <property type="term" value="C:cytoplasm"/>
    <property type="evidence" value="ECO:0007669"/>
    <property type="project" value="UniProtKB-ARBA"/>
</dbReference>
<feature type="domain" description="START" evidence="4">
    <location>
        <begin position="49"/>
        <end position="243"/>
    </location>
</feature>
<feature type="domain" description="PDZ" evidence="3">
    <location>
        <begin position="327"/>
        <end position="409"/>
    </location>
</feature>
<dbReference type="InterPro" id="IPR002913">
    <property type="entry name" value="START_lipid-bd_dom"/>
</dbReference>
<dbReference type="PANTHER" id="PTHR19308:SF39">
    <property type="entry name" value="PHOSPHATIDYLCHOLINE TRANSFER PROTEIN"/>
    <property type="match status" value="1"/>
</dbReference>
<dbReference type="Gene3D" id="2.30.42.10">
    <property type="match status" value="1"/>
</dbReference>
<evidence type="ECO:0000313" key="5">
    <source>
        <dbReference type="EMBL" id="CCA22750.1"/>
    </source>
</evidence>
<dbReference type="EMBL" id="FR824211">
    <property type="protein sequence ID" value="CCA22750.1"/>
    <property type="molecule type" value="Genomic_DNA"/>
</dbReference>
<dbReference type="PROSITE" id="PS50106">
    <property type="entry name" value="PDZ"/>
    <property type="match status" value="1"/>
</dbReference>
<dbReference type="PROSITE" id="PS50848">
    <property type="entry name" value="START"/>
    <property type="match status" value="1"/>
</dbReference>
<dbReference type="InterPro" id="IPR051213">
    <property type="entry name" value="START_lipid_transfer"/>
</dbReference>
<dbReference type="Pfam" id="PF01852">
    <property type="entry name" value="START"/>
    <property type="match status" value="1"/>
</dbReference>
<dbReference type="Gene3D" id="3.30.530.20">
    <property type="match status" value="2"/>
</dbReference>
<dbReference type="HOGENOM" id="CLU_006281_0_0_1"/>
<sequence length="1122" mass="127793">MRSPMKPLELNSSSQIISPMRQHATPHSPQCSASRDMETELEDTINLPDEKVWSLLDDAIYSDGEHKLYRHYVPNETLPRYYLRGNMPFPADTVFDTLFDTAYSELWKPMGIKVTKTLATIDSQPLDKILHVICELPWPFLPRDYVYQRHLRYYQRLDRNIYVMISRAISDGRAPESDGVNRVEIFYSRILVREAENGSCDIFMEYQDDTHFSIPGYITKIAISLILPVFLRELSTACEEFDDYESQLETQQKAKIPSVCLRKVVRNLQDQKSRDGEAKIETYGLNSTIADRDRLDRNLLSNAAMKSGRGLEVLPNSIKLGTAAEFTVVFYKEETGLQISVDSDTGNVIVNKYDRVSQGSTSMNTSKLREGSRLMTINGMRISGLPYNDVLVCLKNSHRPMKLRFQNVGLSETPLYKNARIIKHPKARLRCTVPSDSIFKFIASLRPFRTRNGKTGAILHESISLQTRSTMFRSSPKYITVASGFVLQKVDGCNVLSVSLTDIQILLVQDRDLPKRVTLYATDAVEEFEDLERASFLSSLSSSISQAMPRYSSSSSCSLLSRKSGDLEHEEPIQHSSDEDLDDQVKGESHLSDMECLLDYSGIVVSEDNVEWAWRHIQALRVEERLISVNMLLEKLEKYISQMDKRQASLHSCRSVQTEMEEDKIALTRIKKRNAVAQEALYEFNYEKEAEWQFAQSYLGVSTYWKPGDSGTIWLKMDGLIEGADVLNTLAVIREIDLYRLWAPFCTISEVLKEVGRVELLAYFSVSLPFLTRDAVLHAFGVNACYEHRCILLLGQSAPDDMIQVPKMKGWNVDRIDIRGFRAKIVPIEPSKAQACIVVNMDIKCAIPKSLLNFGIRKGAGLIHHLTSRQAMKIEKARRENTSDEHLERIQSDPSEVYSWLRPRMSQWFDYKQKNLLPVPLPLEFEYQKASQATSEQPSTTHTTESSDIDPCPNTMPVQAEVNQVTKSLTVSAPTRLRMSTFSSWSTWSALSFLYLLLSLDLNHPLWITCISKFTFTYSFAQVGFRIVPQRNSKRKTVPASVPPSSRDIRAKKVMFAIAYDLTSTYLARAWVHGHQAGWGWICSDFGHRRLENICFVTSCVAFIGAAFVVEIVYNSKKRESL</sequence>
<dbReference type="SUPFAM" id="SSF50156">
    <property type="entry name" value="PDZ domain-like"/>
    <property type="match status" value="1"/>
</dbReference>
<feature type="transmembrane region" description="Helical" evidence="2">
    <location>
        <begin position="1094"/>
        <end position="1114"/>
    </location>
</feature>
<reference evidence="5" key="1">
    <citation type="journal article" date="2011" name="PLoS Biol.">
        <title>Gene gain and loss during evolution of obligate parasitism in the white rust pathogen of Arabidopsis thaliana.</title>
        <authorList>
            <person name="Kemen E."/>
            <person name="Gardiner A."/>
            <person name="Schultz-Larsen T."/>
            <person name="Kemen A.C."/>
            <person name="Balmuth A.L."/>
            <person name="Robert-Seilaniantz A."/>
            <person name="Bailey K."/>
            <person name="Holub E."/>
            <person name="Studholme D.J."/>
            <person name="Maclean D."/>
            <person name="Jones J.D."/>
        </authorList>
    </citation>
    <scope>NUCLEOTIDE SEQUENCE</scope>
</reference>
<dbReference type="InterPro" id="IPR023393">
    <property type="entry name" value="START-like_dom_sf"/>
</dbReference>
<feature type="region of interest" description="Disordered" evidence="1">
    <location>
        <begin position="932"/>
        <end position="954"/>
    </location>
</feature>
<organism evidence="5">
    <name type="scientific">Albugo laibachii Nc14</name>
    <dbReference type="NCBI Taxonomy" id="890382"/>
    <lineage>
        <taxon>Eukaryota</taxon>
        <taxon>Sar</taxon>
        <taxon>Stramenopiles</taxon>
        <taxon>Oomycota</taxon>
        <taxon>Peronosporomycetes</taxon>
        <taxon>Albuginales</taxon>
        <taxon>Albuginaceae</taxon>
        <taxon>Albugo</taxon>
    </lineage>
</organism>
<protein>
    <submittedName>
        <fullName evidence="5">Transmembrane protein putative</fullName>
    </submittedName>
</protein>
<evidence type="ECO:0000256" key="1">
    <source>
        <dbReference type="SAM" id="MobiDB-lite"/>
    </source>
</evidence>
<keyword evidence="2" id="KW-1133">Transmembrane helix</keyword>
<dbReference type="PANTHER" id="PTHR19308">
    <property type="entry name" value="PHOSPHATIDYLCHOLINE TRANSFER PROTEIN"/>
    <property type="match status" value="1"/>
</dbReference>
<evidence type="ECO:0000256" key="2">
    <source>
        <dbReference type="SAM" id="Phobius"/>
    </source>
</evidence>
<reference evidence="5" key="2">
    <citation type="submission" date="2011-02" db="EMBL/GenBank/DDBJ databases">
        <authorList>
            <person name="MacLean D."/>
        </authorList>
    </citation>
    <scope>NUCLEOTIDE SEQUENCE</scope>
</reference>
<dbReference type="InterPro" id="IPR036034">
    <property type="entry name" value="PDZ_sf"/>
</dbReference>
<dbReference type="SMART" id="SM00234">
    <property type="entry name" value="START"/>
    <property type="match status" value="1"/>
</dbReference>
<dbReference type="SUPFAM" id="SSF55961">
    <property type="entry name" value="Bet v1-like"/>
    <property type="match status" value="2"/>
</dbReference>
<evidence type="ECO:0000259" key="4">
    <source>
        <dbReference type="PROSITE" id="PS50848"/>
    </source>
</evidence>
<keyword evidence="2" id="KW-0472">Membrane</keyword>
<accession>F0WN61</accession>
<name>F0WN61_9STRA</name>
<feature type="compositionally biased region" description="Polar residues" evidence="1">
    <location>
        <begin position="932"/>
        <end position="946"/>
    </location>
</feature>
<evidence type="ECO:0000259" key="3">
    <source>
        <dbReference type="PROSITE" id="PS50106"/>
    </source>
</evidence>
<keyword evidence="2 5" id="KW-0812">Transmembrane</keyword>
<dbReference type="GO" id="GO:0008289">
    <property type="term" value="F:lipid binding"/>
    <property type="evidence" value="ECO:0007669"/>
    <property type="project" value="InterPro"/>
</dbReference>
<dbReference type="InterPro" id="IPR001478">
    <property type="entry name" value="PDZ"/>
</dbReference>
<proteinExistence type="predicted"/>
<feature type="region of interest" description="Disordered" evidence="1">
    <location>
        <begin position="1"/>
        <end position="36"/>
    </location>
</feature>